<gene>
    <name evidence="6" type="ORF">DAI18_18950</name>
</gene>
<keyword evidence="3" id="KW-0238">DNA-binding</keyword>
<dbReference type="InterPro" id="IPR050389">
    <property type="entry name" value="LysR-type_TF"/>
</dbReference>
<dbReference type="SUPFAM" id="SSF46785">
    <property type="entry name" value="Winged helix' DNA-binding domain"/>
    <property type="match status" value="1"/>
</dbReference>
<dbReference type="PANTHER" id="PTHR30118">
    <property type="entry name" value="HTH-TYPE TRANSCRIPTIONAL REGULATOR LEUO-RELATED"/>
    <property type="match status" value="1"/>
</dbReference>
<evidence type="ECO:0000256" key="1">
    <source>
        <dbReference type="ARBA" id="ARBA00009437"/>
    </source>
</evidence>
<feature type="domain" description="HTH lysR-type" evidence="5">
    <location>
        <begin position="9"/>
        <end position="66"/>
    </location>
</feature>
<dbReference type="InterPro" id="IPR005119">
    <property type="entry name" value="LysR_subst-bd"/>
</dbReference>
<protein>
    <submittedName>
        <fullName evidence="6">LysR family transcriptional regulator</fullName>
    </submittedName>
</protein>
<dbReference type="InterPro" id="IPR036390">
    <property type="entry name" value="WH_DNA-bd_sf"/>
</dbReference>
<dbReference type="Pfam" id="PF00126">
    <property type="entry name" value="HTH_1"/>
    <property type="match status" value="1"/>
</dbReference>
<evidence type="ECO:0000256" key="4">
    <source>
        <dbReference type="ARBA" id="ARBA00023163"/>
    </source>
</evidence>
<evidence type="ECO:0000313" key="7">
    <source>
        <dbReference type="Proteomes" id="UP000244173"/>
    </source>
</evidence>
<sequence length="318" mass="34594">MKLPSGIGMDLLLALDALLVEQNITHAALRLGISQPAMSARLMRLRQLFGERLFVAAPNGRGILPTPRALALRPGLQRVLSGISTLLEPVVFEPGTSQRTFVIALHENPALVLGADLVNRIREQAPQVRLRFALPDLDDLPRQMEHSEIDVFIGPGDAAEPGWVGRKLFADDFVTAQRKGHPRGLRKLELPAFCAAPHLLVSAEGDPFSGFVDHALARLGHSRQVAMSVQSYAMAPPLVAGTDLLCTLPRRLLQRFASSLDLFEPPLALPHLSIHAYWHPCHHEDAASVWFRENLFQAAGLENLPGASSPGRDGHAAG</sequence>
<keyword evidence="7" id="KW-1185">Reference proteome</keyword>
<evidence type="ECO:0000256" key="3">
    <source>
        <dbReference type="ARBA" id="ARBA00023125"/>
    </source>
</evidence>
<dbReference type="PANTHER" id="PTHR30118:SF15">
    <property type="entry name" value="TRANSCRIPTIONAL REGULATORY PROTEIN"/>
    <property type="match status" value="1"/>
</dbReference>
<name>A0A2S0PET0_9NEIS</name>
<dbReference type="SUPFAM" id="SSF53850">
    <property type="entry name" value="Periplasmic binding protein-like II"/>
    <property type="match status" value="1"/>
</dbReference>
<dbReference type="Proteomes" id="UP000244173">
    <property type="component" value="Chromosome"/>
</dbReference>
<proteinExistence type="inferred from homology"/>
<keyword evidence="4" id="KW-0804">Transcription</keyword>
<dbReference type="AlphaFoldDB" id="A0A2S0PET0"/>
<dbReference type="Gene3D" id="3.40.190.10">
    <property type="entry name" value="Periplasmic binding protein-like II"/>
    <property type="match status" value="2"/>
</dbReference>
<organism evidence="6 7">
    <name type="scientific">Microvirgula aerodenitrificans</name>
    <dbReference type="NCBI Taxonomy" id="57480"/>
    <lineage>
        <taxon>Bacteria</taxon>
        <taxon>Pseudomonadati</taxon>
        <taxon>Pseudomonadota</taxon>
        <taxon>Betaproteobacteria</taxon>
        <taxon>Neisseriales</taxon>
        <taxon>Aquaspirillaceae</taxon>
        <taxon>Microvirgula</taxon>
    </lineage>
</organism>
<keyword evidence="2" id="KW-0805">Transcription regulation</keyword>
<accession>A0A2S0PET0</accession>
<dbReference type="PROSITE" id="PS50931">
    <property type="entry name" value="HTH_LYSR"/>
    <property type="match status" value="1"/>
</dbReference>
<dbReference type="CDD" id="cd08417">
    <property type="entry name" value="PBP2_Nitroaromatics_like"/>
    <property type="match status" value="1"/>
</dbReference>
<dbReference type="GO" id="GO:0003677">
    <property type="term" value="F:DNA binding"/>
    <property type="evidence" value="ECO:0007669"/>
    <property type="project" value="UniProtKB-KW"/>
</dbReference>
<reference evidence="6 7" key="1">
    <citation type="submission" date="2018-04" db="EMBL/GenBank/DDBJ databases">
        <title>Denitrifier Microvirgula.</title>
        <authorList>
            <person name="Anderson E."/>
            <person name="Jang J."/>
            <person name="Ishii S."/>
        </authorList>
    </citation>
    <scope>NUCLEOTIDE SEQUENCE [LARGE SCALE GENOMIC DNA]</scope>
    <source>
        <strain evidence="6 7">BE2.4</strain>
    </source>
</reference>
<dbReference type="KEGG" id="maer:DAI18_18950"/>
<dbReference type="Pfam" id="PF03466">
    <property type="entry name" value="LysR_substrate"/>
    <property type="match status" value="1"/>
</dbReference>
<dbReference type="InterPro" id="IPR000847">
    <property type="entry name" value="LysR_HTH_N"/>
</dbReference>
<evidence type="ECO:0000259" key="5">
    <source>
        <dbReference type="PROSITE" id="PS50931"/>
    </source>
</evidence>
<dbReference type="PRINTS" id="PR00039">
    <property type="entry name" value="HTHLYSR"/>
</dbReference>
<dbReference type="Gene3D" id="1.10.10.10">
    <property type="entry name" value="Winged helix-like DNA-binding domain superfamily/Winged helix DNA-binding domain"/>
    <property type="match status" value="1"/>
</dbReference>
<dbReference type="EMBL" id="CP028519">
    <property type="protein sequence ID" value="AVY95888.1"/>
    <property type="molecule type" value="Genomic_DNA"/>
</dbReference>
<evidence type="ECO:0000256" key="2">
    <source>
        <dbReference type="ARBA" id="ARBA00023015"/>
    </source>
</evidence>
<dbReference type="InterPro" id="IPR036388">
    <property type="entry name" value="WH-like_DNA-bd_sf"/>
</dbReference>
<dbReference type="OrthoDB" id="8717159at2"/>
<comment type="similarity">
    <text evidence="1">Belongs to the LysR transcriptional regulatory family.</text>
</comment>
<evidence type="ECO:0000313" key="6">
    <source>
        <dbReference type="EMBL" id="AVY95888.1"/>
    </source>
</evidence>
<dbReference type="RefSeq" id="WP_107890239.1">
    <property type="nucleotide sequence ID" value="NZ_CP028519.1"/>
</dbReference>
<dbReference type="GO" id="GO:0003700">
    <property type="term" value="F:DNA-binding transcription factor activity"/>
    <property type="evidence" value="ECO:0007669"/>
    <property type="project" value="InterPro"/>
</dbReference>
<dbReference type="InterPro" id="IPR037402">
    <property type="entry name" value="YidZ_PBP2"/>
</dbReference>